<proteinExistence type="predicted"/>
<reference evidence="2" key="1">
    <citation type="submission" date="2014-09" db="EMBL/GenBank/DDBJ databases">
        <authorList>
            <person name="Magalhaes I.L.F."/>
            <person name="Oliveira U."/>
            <person name="Santos F.R."/>
            <person name="Vidigal T.H.D.A."/>
            <person name="Brescovit A.D."/>
            <person name="Santos A.J."/>
        </authorList>
    </citation>
    <scope>NUCLEOTIDE SEQUENCE</scope>
    <source>
        <tissue evidence="2">Shoot tissue taken approximately 20 cm above the soil surface</tissue>
    </source>
</reference>
<feature type="transmembrane region" description="Helical" evidence="1">
    <location>
        <begin position="20"/>
        <end position="39"/>
    </location>
</feature>
<keyword evidence="1" id="KW-0472">Membrane</keyword>
<evidence type="ECO:0000313" key="2">
    <source>
        <dbReference type="EMBL" id="JAE15336.1"/>
    </source>
</evidence>
<protein>
    <submittedName>
        <fullName evidence="2">Uncharacterized protein</fullName>
    </submittedName>
</protein>
<sequence>MAVSFVKALPLYSSSRFVPAWVPIRCYLCSAIGFGVWTWKMVD</sequence>
<dbReference type="AlphaFoldDB" id="A0A0A9FYF3"/>
<dbReference type="EMBL" id="GBRH01182560">
    <property type="protein sequence ID" value="JAE15336.1"/>
    <property type="molecule type" value="Transcribed_RNA"/>
</dbReference>
<accession>A0A0A9FYF3</accession>
<name>A0A0A9FYF3_ARUDO</name>
<evidence type="ECO:0000256" key="1">
    <source>
        <dbReference type="SAM" id="Phobius"/>
    </source>
</evidence>
<organism evidence="2">
    <name type="scientific">Arundo donax</name>
    <name type="common">Giant reed</name>
    <name type="synonym">Donax arundinaceus</name>
    <dbReference type="NCBI Taxonomy" id="35708"/>
    <lineage>
        <taxon>Eukaryota</taxon>
        <taxon>Viridiplantae</taxon>
        <taxon>Streptophyta</taxon>
        <taxon>Embryophyta</taxon>
        <taxon>Tracheophyta</taxon>
        <taxon>Spermatophyta</taxon>
        <taxon>Magnoliopsida</taxon>
        <taxon>Liliopsida</taxon>
        <taxon>Poales</taxon>
        <taxon>Poaceae</taxon>
        <taxon>PACMAD clade</taxon>
        <taxon>Arundinoideae</taxon>
        <taxon>Arundineae</taxon>
        <taxon>Arundo</taxon>
    </lineage>
</organism>
<reference evidence="2" key="2">
    <citation type="journal article" date="2015" name="Data Brief">
        <title>Shoot transcriptome of the giant reed, Arundo donax.</title>
        <authorList>
            <person name="Barrero R.A."/>
            <person name="Guerrero F.D."/>
            <person name="Moolhuijzen P."/>
            <person name="Goolsby J.A."/>
            <person name="Tidwell J."/>
            <person name="Bellgard S.E."/>
            <person name="Bellgard M.I."/>
        </authorList>
    </citation>
    <scope>NUCLEOTIDE SEQUENCE</scope>
    <source>
        <tissue evidence="2">Shoot tissue taken approximately 20 cm above the soil surface</tissue>
    </source>
</reference>
<keyword evidence="1" id="KW-1133">Transmembrane helix</keyword>
<keyword evidence="1" id="KW-0812">Transmembrane</keyword>